<feature type="active site" evidence="7">
    <location>
        <position position="284"/>
    </location>
</feature>
<dbReference type="InterPro" id="IPR001969">
    <property type="entry name" value="Aspartic_peptidase_AS"/>
</dbReference>
<comment type="function">
    <text evidence="6">Secreted aspartic endopeptidase that allows assimilation of proteinaceous substrates. The scissile peptide bond is attacked by a nucleophilic water molecule activated by two aspartic residues in the active site. Shows a broad primary substrate specificity. Favors hydrophobic residues at the P1 and P1' positions.</text>
</comment>
<dbReference type="Pfam" id="PF00026">
    <property type="entry name" value="Asp"/>
    <property type="match status" value="1"/>
</dbReference>
<dbReference type="PANTHER" id="PTHR47966:SF2">
    <property type="entry name" value="ASPERGILLOPEPSIN-1-RELATED"/>
    <property type="match status" value="1"/>
</dbReference>
<evidence type="ECO:0000256" key="1">
    <source>
        <dbReference type="ARBA" id="ARBA00007447"/>
    </source>
</evidence>
<reference evidence="11" key="1">
    <citation type="journal article" date="2020" name="Stud. Mycol.">
        <title>101 Dothideomycetes genomes: a test case for predicting lifestyles and emergence of pathogens.</title>
        <authorList>
            <person name="Haridas S."/>
            <person name="Albert R."/>
            <person name="Binder M."/>
            <person name="Bloem J."/>
            <person name="Labutti K."/>
            <person name="Salamov A."/>
            <person name="Andreopoulos B."/>
            <person name="Baker S."/>
            <person name="Barry K."/>
            <person name="Bills G."/>
            <person name="Bluhm B."/>
            <person name="Cannon C."/>
            <person name="Castanera R."/>
            <person name="Culley D."/>
            <person name="Daum C."/>
            <person name="Ezra D."/>
            <person name="Gonzalez J."/>
            <person name="Henrissat B."/>
            <person name="Kuo A."/>
            <person name="Liang C."/>
            <person name="Lipzen A."/>
            <person name="Lutzoni F."/>
            <person name="Magnuson J."/>
            <person name="Mondo S."/>
            <person name="Nolan M."/>
            <person name="Ohm R."/>
            <person name="Pangilinan J."/>
            <person name="Park H.-J."/>
            <person name="Ramirez L."/>
            <person name="Alfaro M."/>
            <person name="Sun H."/>
            <person name="Tritt A."/>
            <person name="Yoshinaga Y."/>
            <person name="Zwiers L.-H."/>
            <person name="Turgeon B."/>
            <person name="Goodwin S."/>
            <person name="Spatafora J."/>
            <person name="Crous P."/>
            <person name="Grigoriev I."/>
        </authorList>
    </citation>
    <scope>NUCLEOTIDE SEQUENCE</scope>
    <source>
        <strain evidence="11">CBS 133067</strain>
    </source>
</reference>
<dbReference type="Proteomes" id="UP000799772">
    <property type="component" value="Unassembled WGS sequence"/>
</dbReference>
<keyword evidence="9" id="KW-0732">Signal</keyword>
<keyword evidence="3 8" id="KW-0064">Aspartyl protease</keyword>
<evidence type="ECO:0000256" key="3">
    <source>
        <dbReference type="ARBA" id="ARBA00022750"/>
    </source>
</evidence>
<evidence type="ECO:0000256" key="5">
    <source>
        <dbReference type="ARBA" id="ARBA00023180"/>
    </source>
</evidence>
<accession>A0A9P4I3W9</accession>
<evidence type="ECO:0000256" key="7">
    <source>
        <dbReference type="PIRSR" id="PIRSR601461-1"/>
    </source>
</evidence>
<dbReference type="PROSITE" id="PS51767">
    <property type="entry name" value="PEPTIDASE_A1"/>
    <property type="match status" value="1"/>
</dbReference>
<dbReference type="EMBL" id="ML978134">
    <property type="protein sequence ID" value="KAF2094626.1"/>
    <property type="molecule type" value="Genomic_DNA"/>
</dbReference>
<dbReference type="OrthoDB" id="2747330at2759"/>
<sequence length="399" mass="41789">MQWITSLIAFAGLVGSAVASPIASPEKRTSSFRVKQVQRGAKIRSGAVEMERVFAKFTTAVPSNIRVAAAAAVSGSATTTPERFDSEFLTPVMVGGTTLMLNIDTGSSDLWVFSNQLPASESTGHSVYTVNAAKKLVGDTFSVSFGDGSSASGNVFADTVVVGGVTATRQAVEAATSVSASFTQDTNVDGLMGLAFSPLNTVQPQQQRTFFDNVKSTLDTALFAADLISGGPGEYDFGFIDTAKFTGTLDFSPVDNSLGLWEFTTSGYAIGTTRHATAINGIADTGTTLLLLPSAIVTAYYAQVKGIQNSTQFGGFIFPCNAILPTFSLIIDSKLHTVPSDFLNFAPVDAANTNCFGGIQSAAGLPFSIFGGIFLKSQYAVFDMSQATPRIGFGQQTNT</sequence>
<dbReference type="FunFam" id="2.40.70.10:FF:000024">
    <property type="entry name" value="Endothiapepsin"/>
    <property type="match status" value="1"/>
</dbReference>
<dbReference type="GO" id="GO:0006508">
    <property type="term" value="P:proteolysis"/>
    <property type="evidence" value="ECO:0007669"/>
    <property type="project" value="UniProtKB-KW"/>
</dbReference>
<dbReference type="PROSITE" id="PS00141">
    <property type="entry name" value="ASP_PROTEASE"/>
    <property type="match status" value="2"/>
</dbReference>
<evidence type="ECO:0000256" key="8">
    <source>
        <dbReference type="RuleBase" id="RU000454"/>
    </source>
</evidence>
<evidence type="ECO:0000256" key="9">
    <source>
        <dbReference type="SAM" id="SignalP"/>
    </source>
</evidence>
<keyword evidence="12" id="KW-1185">Reference proteome</keyword>
<feature type="chain" id="PRO_5040249766" evidence="9">
    <location>
        <begin position="20"/>
        <end position="399"/>
    </location>
</feature>
<feature type="signal peptide" evidence="9">
    <location>
        <begin position="1"/>
        <end position="19"/>
    </location>
</feature>
<dbReference type="SUPFAM" id="SSF50630">
    <property type="entry name" value="Acid proteases"/>
    <property type="match status" value="1"/>
</dbReference>
<comment type="similarity">
    <text evidence="1 8">Belongs to the peptidase A1 family.</text>
</comment>
<dbReference type="PANTHER" id="PTHR47966">
    <property type="entry name" value="BETA-SITE APP-CLEAVING ENZYME, ISOFORM A-RELATED"/>
    <property type="match status" value="1"/>
</dbReference>
<proteinExistence type="inferred from homology"/>
<feature type="domain" description="Peptidase A1" evidence="10">
    <location>
        <begin position="88"/>
        <end position="394"/>
    </location>
</feature>
<dbReference type="AlphaFoldDB" id="A0A9P4I3W9"/>
<keyword evidence="5" id="KW-0325">Glycoprotein</keyword>
<dbReference type="InterPro" id="IPR021109">
    <property type="entry name" value="Peptidase_aspartic_dom_sf"/>
</dbReference>
<protein>
    <submittedName>
        <fullName evidence="11">Aspartic protease pep1</fullName>
    </submittedName>
</protein>
<keyword evidence="2 8" id="KW-0645">Protease</keyword>
<gene>
    <name evidence="11" type="ORF">NA57DRAFT_46499</name>
</gene>
<evidence type="ECO:0000313" key="12">
    <source>
        <dbReference type="Proteomes" id="UP000799772"/>
    </source>
</evidence>
<dbReference type="FunFam" id="2.40.70.10:FF:000026">
    <property type="entry name" value="Endothiapepsin"/>
    <property type="match status" value="1"/>
</dbReference>
<dbReference type="GO" id="GO:0004190">
    <property type="term" value="F:aspartic-type endopeptidase activity"/>
    <property type="evidence" value="ECO:0007669"/>
    <property type="project" value="UniProtKB-KW"/>
</dbReference>
<comment type="caution">
    <text evidence="11">The sequence shown here is derived from an EMBL/GenBank/DDBJ whole genome shotgun (WGS) entry which is preliminary data.</text>
</comment>
<dbReference type="InterPro" id="IPR033121">
    <property type="entry name" value="PEPTIDASE_A1"/>
</dbReference>
<evidence type="ECO:0000259" key="10">
    <source>
        <dbReference type="PROSITE" id="PS51767"/>
    </source>
</evidence>
<dbReference type="InterPro" id="IPR034163">
    <property type="entry name" value="Aspergillopepsin-like_cat_dom"/>
</dbReference>
<feature type="active site" evidence="7">
    <location>
        <position position="104"/>
    </location>
</feature>
<dbReference type="Gene3D" id="2.40.70.10">
    <property type="entry name" value="Acid Proteases"/>
    <property type="match status" value="2"/>
</dbReference>
<evidence type="ECO:0000313" key="11">
    <source>
        <dbReference type="EMBL" id="KAF2094626.1"/>
    </source>
</evidence>
<organism evidence="11 12">
    <name type="scientific">Rhizodiscina lignyota</name>
    <dbReference type="NCBI Taxonomy" id="1504668"/>
    <lineage>
        <taxon>Eukaryota</taxon>
        <taxon>Fungi</taxon>
        <taxon>Dikarya</taxon>
        <taxon>Ascomycota</taxon>
        <taxon>Pezizomycotina</taxon>
        <taxon>Dothideomycetes</taxon>
        <taxon>Pleosporomycetidae</taxon>
        <taxon>Aulographales</taxon>
        <taxon>Rhizodiscinaceae</taxon>
        <taxon>Rhizodiscina</taxon>
    </lineage>
</organism>
<dbReference type="PRINTS" id="PR00792">
    <property type="entry name" value="PEPSIN"/>
</dbReference>
<evidence type="ECO:0000256" key="2">
    <source>
        <dbReference type="ARBA" id="ARBA00022670"/>
    </source>
</evidence>
<evidence type="ECO:0000256" key="4">
    <source>
        <dbReference type="ARBA" id="ARBA00022801"/>
    </source>
</evidence>
<dbReference type="InterPro" id="IPR001461">
    <property type="entry name" value="Aspartic_peptidase_A1"/>
</dbReference>
<keyword evidence="4 8" id="KW-0378">Hydrolase</keyword>
<name>A0A9P4I3W9_9PEZI</name>
<dbReference type="CDD" id="cd06097">
    <property type="entry name" value="Aspergillopepsin_like"/>
    <property type="match status" value="1"/>
</dbReference>
<evidence type="ECO:0000256" key="6">
    <source>
        <dbReference type="ARBA" id="ARBA00055396"/>
    </source>
</evidence>